<dbReference type="InterPro" id="IPR039420">
    <property type="entry name" value="WalR-like"/>
</dbReference>
<gene>
    <name evidence="10" type="ordered locus">Nitsa_0507</name>
</gene>
<dbReference type="GO" id="GO:0000976">
    <property type="term" value="F:transcription cis-regulatory region binding"/>
    <property type="evidence" value="ECO:0007669"/>
    <property type="project" value="TreeGrafter"/>
</dbReference>
<keyword evidence="3" id="KW-0805">Transcription regulation</keyword>
<feature type="DNA-binding region" description="OmpR/PhoB-type" evidence="7">
    <location>
        <begin position="131"/>
        <end position="224"/>
    </location>
</feature>
<dbReference type="SUPFAM" id="SSF52172">
    <property type="entry name" value="CheY-like"/>
    <property type="match status" value="1"/>
</dbReference>
<dbReference type="EMBL" id="CP002452">
    <property type="protein sequence ID" value="ADV45777.1"/>
    <property type="molecule type" value="Genomic_DNA"/>
</dbReference>
<evidence type="ECO:0000313" key="10">
    <source>
        <dbReference type="EMBL" id="ADV45777.1"/>
    </source>
</evidence>
<keyword evidence="4 7" id="KW-0238">DNA-binding</keyword>
<keyword evidence="2" id="KW-0902">Two-component regulatory system</keyword>
<evidence type="ECO:0000259" key="8">
    <source>
        <dbReference type="PROSITE" id="PS50110"/>
    </source>
</evidence>
<dbReference type="GO" id="GO:0000156">
    <property type="term" value="F:phosphorelay response regulator activity"/>
    <property type="evidence" value="ECO:0007669"/>
    <property type="project" value="TreeGrafter"/>
</dbReference>
<dbReference type="Gene3D" id="3.40.50.2300">
    <property type="match status" value="1"/>
</dbReference>
<evidence type="ECO:0000256" key="4">
    <source>
        <dbReference type="ARBA" id="ARBA00023125"/>
    </source>
</evidence>
<dbReference type="InterPro" id="IPR001789">
    <property type="entry name" value="Sig_transdc_resp-reg_receiver"/>
</dbReference>
<dbReference type="InterPro" id="IPR016032">
    <property type="entry name" value="Sig_transdc_resp-reg_C-effctor"/>
</dbReference>
<reference evidence="11" key="2">
    <citation type="submission" date="2011-01" db="EMBL/GenBank/DDBJ databases">
        <title>The complete genome of Nitratifractor salsuginis DSM 16511.</title>
        <authorList>
            <consortium name="US DOE Joint Genome Institute (JGI-PGF)"/>
            <person name="Lucas S."/>
            <person name="Copeland A."/>
            <person name="Lapidus A."/>
            <person name="Bruce D."/>
            <person name="Goodwin L."/>
            <person name="Pitluck S."/>
            <person name="Kyrpides N."/>
            <person name="Mavromatis K."/>
            <person name="Ivanova N."/>
            <person name="Mikhailova N."/>
            <person name="Zeytun A."/>
            <person name="Detter J.C."/>
            <person name="Tapia R."/>
            <person name="Han C."/>
            <person name="Land M."/>
            <person name="Hauser L."/>
            <person name="Markowitz V."/>
            <person name="Cheng J.-F."/>
            <person name="Hugenholtz P."/>
            <person name="Woyke T."/>
            <person name="Wu D."/>
            <person name="Tindall B."/>
            <person name="Schuetze A."/>
            <person name="Brambilla E."/>
            <person name="Klenk H.-P."/>
            <person name="Eisen J.A."/>
        </authorList>
    </citation>
    <scope>NUCLEOTIDE SEQUENCE [LARGE SCALE GENOMIC DNA]</scope>
    <source>
        <strain evidence="11">DSM 16511 / JCM 12458 / E9I37-1</strain>
    </source>
</reference>
<evidence type="ECO:0000256" key="2">
    <source>
        <dbReference type="ARBA" id="ARBA00023012"/>
    </source>
</evidence>
<evidence type="ECO:0000256" key="7">
    <source>
        <dbReference type="PROSITE-ProRule" id="PRU01091"/>
    </source>
</evidence>
<feature type="domain" description="Response regulatory" evidence="8">
    <location>
        <begin position="11"/>
        <end position="125"/>
    </location>
</feature>
<accession>E6X0Q7</accession>
<sequence>MQTKRGMNSGVILLLEDDKLYSETIADFLEEEGYEVCAVLEPRSAMELCYRRHFDLYLLDINLPFDTGLNFLRSLRESGDETPAIFLTSREDRASLIEGLRIGADDYLRKPVDLEELALRVRATLRRTQGPGSYEIDGYLIDQAKYRIYKAGREVPIERKPFELLQLLLKAEGDAVSNEAIIQALWSSAEEASYGAIRVYVSRLKKHFGDRIENIRGVGYRLRLEEEG</sequence>
<evidence type="ECO:0000256" key="3">
    <source>
        <dbReference type="ARBA" id="ARBA00023015"/>
    </source>
</evidence>
<dbReference type="RefSeq" id="WP_013553473.1">
    <property type="nucleotide sequence ID" value="NC_014935.1"/>
</dbReference>
<dbReference type="SMART" id="SM00448">
    <property type="entry name" value="REC"/>
    <property type="match status" value="1"/>
</dbReference>
<protein>
    <submittedName>
        <fullName evidence="10">Two component transcriptional regulator, winged helix family</fullName>
    </submittedName>
</protein>
<evidence type="ECO:0000313" key="11">
    <source>
        <dbReference type="Proteomes" id="UP000008633"/>
    </source>
</evidence>
<dbReference type="STRING" id="749222.Nitsa_0507"/>
<dbReference type="PROSITE" id="PS51755">
    <property type="entry name" value="OMPR_PHOB"/>
    <property type="match status" value="1"/>
</dbReference>
<evidence type="ECO:0000256" key="6">
    <source>
        <dbReference type="PROSITE-ProRule" id="PRU00169"/>
    </source>
</evidence>
<reference evidence="10 11" key="1">
    <citation type="journal article" date="2011" name="Stand. Genomic Sci.">
        <title>Complete genome sequence of Nitratifractor salsuginis type strain (E9I37-1).</title>
        <authorList>
            <person name="Anderson I."/>
            <person name="Sikorski J."/>
            <person name="Zeytun A."/>
            <person name="Nolan M."/>
            <person name="Lapidus A."/>
            <person name="Lucas S."/>
            <person name="Hammon N."/>
            <person name="Deshpande S."/>
            <person name="Cheng J.F."/>
            <person name="Tapia R."/>
            <person name="Han C."/>
            <person name="Goodwin L."/>
            <person name="Pitluck S."/>
            <person name="Liolios K."/>
            <person name="Pagani I."/>
            <person name="Ivanova N."/>
            <person name="Huntemann M."/>
            <person name="Mavromatis K."/>
            <person name="Ovchinikova G."/>
            <person name="Pati A."/>
            <person name="Chen A."/>
            <person name="Palaniappan K."/>
            <person name="Land M."/>
            <person name="Hauser L."/>
            <person name="Brambilla E.M."/>
            <person name="Ngatchou-Djao O.D."/>
            <person name="Rohde M."/>
            <person name="Tindall B.J."/>
            <person name="Goker M."/>
            <person name="Detter J.C."/>
            <person name="Woyke T."/>
            <person name="Bristow J."/>
            <person name="Eisen J.A."/>
            <person name="Markowitz V."/>
            <person name="Hugenholtz P."/>
            <person name="Klenk H.P."/>
            <person name="Kyrpides N.C."/>
        </authorList>
    </citation>
    <scope>NUCLEOTIDE SEQUENCE [LARGE SCALE GENOMIC DNA]</scope>
    <source>
        <strain evidence="11">DSM 16511 / JCM 12458 / E9I37-1</strain>
    </source>
</reference>
<name>E6X0Q7_NITSE</name>
<evidence type="ECO:0000256" key="1">
    <source>
        <dbReference type="ARBA" id="ARBA00022553"/>
    </source>
</evidence>
<dbReference type="AlphaFoldDB" id="E6X0Q7"/>
<dbReference type="InterPro" id="IPR011006">
    <property type="entry name" value="CheY-like_superfamily"/>
</dbReference>
<evidence type="ECO:0000256" key="5">
    <source>
        <dbReference type="ARBA" id="ARBA00023163"/>
    </source>
</evidence>
<dbReference type="Gene3D" id="1.10.10.10">
    <property type="entry name" value="Winged helix-like DNA-binding domain superfamily/Winged helix DNA-binding domain"/>
    <property type="match status" value="1"/>
</dbReference>
<dbReference type="InterPro" id="IPR001867">
    <property type="entry name" value="OmpR/PhoB-type_DNA-bd"/>
</dbReference>
<dbReference type="Pfam" id="PF00486">
    <property type="entry name" value="Trans_reg_C"/>
    <property type="match status" value="1"/>
</dbReference>
<dbReference type="Proteomes" id="UP000008633">
    <property type="component" value="Chromosome"/>
</dbReference>
<dbReference type="SUPFAM" id="SSF46894">
    <property type="entry name" value="C-terminal effector domain of the bipartite response regulators"/>
    <property type="match status" value="1"/>
</dbReference>
<keyword evidence="5" id="KW-0804">Transcription</keyword>
<dbReference type="PANTHER" id="PTHR48111:SF1">
    <property type="entry name" value="TWO-COMPONENT RESPONSE REGULATOR ORR33"/>
    <property type="match status" value="1"/>
</dbReference>
<dbReference type="CDD" id="cd00383">
    <property type="entry name" value="trans_reg_C"/>
    <property type="match status" value="1"/>
</dbReference>
<dbReference type="KEGG" id="nsa:Nitsa_0507"/>
<dbReference type="Pfam" id="PF00072">
    <property type="entry name" value="Response_reg"/>
    <property type="match status" value="1"/>
</dbReference>
<keyword evidence="1 6" id="KW-0597">Phosphoprotein</keyword>
<dbReference type="InterPro" id="IPR036388">
    <property type="entry name" value="WH-like_DNA-bd_sf"/>
</dbReference>
<proteinExistence type="predicted"/>
<dbReference type="GO" id="GO:0005829">
    <property type="term" value="C:cytosol"/>
    <property type="evidence" value="ECO:0007669"/>
    <property type="project" value="TreeGrafter"/>
</dbReference>
<dbReference type="GO" id="GO:0006355">
    <property type="term" value="P:regulation of DNA-templated transcription"/>
    <property type="evidence" value="ECO:0007669"/>
    <property type="project" value="InterPro"/>
</dbReference>
<dbReference type="PANTHER" id="PTHR48111">
    <property type="entry name" value="REGULATOR OF RPOS"/>
    <property type="match status" value="1"/>
</dbReference>
<dbReference type="HOGENOM" id="CLU_000445_30_3_7"/>
<feature type="modified residue" description="4-aspartylphosphate" evidence="6">
    <location>
        <position position="60"/>
    </location>
</feature>
<keyword evidence="11" id="KW-1185">Reference proteome</keyword>
<dbReference type="eggNOG" id="COG0745">
    <property type="taxonomic scope" value="Bacteria"/>
</dbReference>
<dbReference type="SMART" id="SM00862">
    <property type="entry name" value="Trans_reg_C"/>
    <property type="match status" value="1"/>
</dbReference>
<organism evidence="10 11">
    <name type="scientific">Nitratifractor salsuginis (strain DSM 16511 / JCM 12458 / E9I37-1)</name>
    <dbReference type="NCBI Taxonomy" id="749222"/>
    <lineage>
        <taxon>Bacteria</taxon>
        <taxon>Pseudomonadati</taxon>
        <taxon>Campylobacterota</taxon>
        <taxon>Epsilonproteobacteria</taxon>
        <taxon>Campylobacterales</taxon>
        <taxon>Sulfurovaceae</taxon>
        <taxon>Nitratifractor</taxon>
    </lineage>
</organism>
<feature type="domain" description="OmpR/PhoB-type" evidence="9">
    <location>
        <begin position="131"/>
        <end position="224"/>
    </location>
</feature>
<dbReference type="GO" id="GO:0032993">
    <property type="term" value="C:protein-DNA complex"/>
    <property type="evidence" value="ECO:0007669"/>
    <property type="project" value="TreeGrafter"/>
</dbReference>
<evidence type="ECO:0000259" key="9">
    <source>
        <dbReference type="PROSITE" id="PS51755"/>
    </source>
</evidence>
<dbReference type="Gene3D" id="6.10.250.690">
    <property type="match status" value="1"/>
</dbReference>
<dbReference type="PROSITE" id="PS50110">
    <property type="entry name" value="RESPONSE_REGULATORY"/>
    <property type="match status" value="1"/>
</dbReference>